<dbReference type="PANTHER" id="PTHR40396">
    <property type="entry name" value="ATPASE-LIKE PROTEIN"/>
    <property type="match status" value="1"/>
</dbReference>
<dbReference type="GO" id="GO:0005524">
    <property type="term" value="F:ATP binding"/>
    <property type="evidence" value="ECO:0007669"/>
    <property type="project" value="UniProtKB-KW"/>
</dbReference>
<evidence type="ECO:0000313" key="3">
    <source>
        <dbReference type="EMBL" id="RHC24288.1"/>
    </source>
</evidence>
<reference evidence="2 7" key="2">
    <citation type="journal article" date="2019" name="Nat. Med.">
        <title>A library of human gut bacterial isolates paired with longitudinal multiomics data enables mechanistic microbiome research.</title>
        <authorList>
            <person name="Poyet M."/>
            <person name="Groussin M."/>
            <person name="Gibbons S.M."/>
            <person name="Avila-Pacheco J."/>
            <person name="Jiang X."/>
            <person name="Kearney S.M."/>
            <person name="Perrotta A.R."/>
            <person name="Berdy B."/>
            <person name="Zhao S."/>
            <person name="Lieberman T.D."/>
            <person name="Swanson P.K."/>
            <person name="Smith M."/>
            <person name="Roesemann S."/>
            <person name="Alexander J.E."/>
            <person name="Rich S.A."/>
            <person name="Livny J."/>
            <person name="Vlamakis H."/>
            <person name="Clish C."/>
            <person name="Bullock K."/>
            <person name="Deik A."/>
            <person name="Scott J."/>
            <person name="Pierce K.A."/>
            <person name="Xavier R.J."/>
            <person name="Alm E.J."/>
        </authorList>
    </citation>
    <scope>NUCLEOTIDE SEQUENCE [LARGE SCALE GENOMIC DNA]</scope>
    <source>
        <strain evidence="2 7">BIOML-A2</strain>
    </source>
</reference>
<reference evidence="5 6" key="1">
    <citation type="submission" date="2018-08" db="EMBL/GenBank/DDBJ databases">
        <title>A genome reference for cultivated species of the human gut microbiota.</title>
        <authorList>
            <person name="Zou Y."/>
            <person name="Xue W."/>
            <person name="Luo G."/>
        </authorList>
    </citation>
    <scope>NUCLEOTIDE SEQUENCE [LARGE SCALE GENOMIC DNA]</scope>
    <source>
        <strain evidence="4 5">AF35-20</strain>
        <strain evidence="3 6">AM36-9BH</strain>
    </source>
</reference>
<dbReference type="SUPFAM" id="SSF52540">
    <property type="entry name" value="P-loop containing nucleoside triphosphate hydrolases"/>
    <property type="match status" value="1"/>
</dbReference>
<evidence type="ECO:0000313" key="5">
    <source>
        <dbReference type="Proteomes" id="UP000284604"/>
    </source>
</evidence>
<proteinExistence type="predicted"/>
<dbReference type="EMBL" id="WCLA01000008">
    <property type="protein sequence ID" value="KAB5329179.1"/>
    <property type="molecule type" value="Genomic_DNA"/>
</dbReference>
<dbReference type="PANTHER" id="PTHR40396:SF1">
    <property type="entry name" value="ATPASE AAA-TYPE CORE DOMAIN-CONTAINING PROTEIN"/>
    <property type="match status" value="1"/>
</dbReference>
<dbReference type="InterPro" id="IPR003959">
    <property type="entry name" value="ATPase_AAA_core"/>
</dbReference>
<dbReference type="InterPro" id="IPR027417">
    <property type="entry name" value="P-loop_NTPase"/>
</dbReference>
<keyword evidence="4" id="KW-0067">ATP-binding</keyword>
<evidence type="ECO:0000313" key="6">
    <source>
        <dbReference type="Proteomes" id="UP000285305"/>
    </source>
</evidence>
<evidence type="ECO:0000313" key="4">
    <source>
        <dbReference type="EMBL" id="RHM16202.1"/>
    </source>
</evidence>
<dbReference type="GO" id="GO:0016887">
    <property type="term" value="F:ATP hydrolysis activity"/>
    <property type="evidence" value="ECO:0007669"/>
    <property type="project" value="InterPro"/>
</dbReference>
<dbReference type="RefSeq" id="WP_117740816.1">
    <property type="nucleotide sequence ID" value="NZ_BAABYC010000001.1"/>
</dbReference>
<evidence type="ECO:0000313" key="2">
    <source>
        <dbReference type="EMBL" id="KAB5329179.1"/>
    </source>
</evidence>
<dbReference type="Proteomes" id="UP000284604">
    <property type="component" value="Unassembled WGS sequence"/>
</dbReference>
<sequence>MILEFTVENYRSFYGKKTLVLEADKALKECSETNLFACNKHILLRTLALYGANSSGKSNLVSAMHTMARCVLLSVKLNDNEELEYDPFLLLKDNERPTMFEVIFLKGEYCYRYGFRYNLERIVDEWLFRKTTPRSKEQMLFVRNEEGICVEENNFPEGVGYEEKTNDNRLFLSLCQQLGGEMSRQVISWFQSDFNVISGLNNQQYSSYSKLFFHKKEQSSVDALKFFQKLRLGFNSILTHEEEPNIPSDLPTELRAMFQKEIQGKKSIELDSVHNIYSDKGKVVGSVNFSFEERESSGTNKLFDLSGPIFDTLYTGATLVIDELDAKMHPLISQYIIELFNNHETNPKNAQLIFTTHDTHLLSQKILRRDQIWFTEKDSQEQTDLYSLMDIVLPDGTKPRNDANYERNYIAGRYGAIPYIFND</sequence>
<accession>A0A415PSX4</accession>
<dbReference type="AlphaFoldDB" id="A0A415PSX4"/>
<gene>
    <name evidence="3" type="ORF">DW853_17250</name>
    <name evidence="4" type="ORF">DWZ78_14390</name>
    <name evidence="2" type="ORF">F9950_06070</name>
</gene>
<feature type="domain" description="ATPase AAA-type core" evidence="1">
    <location>
        <begin position="48"/>
        <end position="363"/>
    </location>
</feature>
<name>A0A415PSX4_BACSE</name>
<dbReference type="Gene3D" id="3.40.50.300">
    <property type="entry name" value="P-loop containing nucleotide triphosphate hydrolases"/>
    <property type="match status" value="1"/>
</dbReference>
<organism evidence="4 5">
    <name type="scientific">Bacteroides stercoris</name>
    <dbReference type="NCBI Taxonomy" id="46506"/>
    <lineage>
        <taxon>Bacteria</taxon>
        <taxon>Pseudomonadati</taxon>
        <taxon>Bacteroidota</taxon>
        <taxon>Bacteroidia</taxon>
        <taxon>Bacteroidales</taxon>
        <taxon>Bacteroidaceae</taxon>
        <taxon>Bacteroides</taxon>
    </lineage>
</organism>
<evidence type="ECO:0000313" key="7">
    <source>
        <dbReference type="Proteomes" id="UP000431177"/>
    </source>
</evidence>
<dbReference type="EMBL" id="QSHQ01000064">
    <property type="protein sequence ID" value="RHC24288.1"/>
    <property type="molecule type" value="Genomic_DNA"/>
</dbReference>
<keyword evidence="4" id="KW-0547">Nucleotide-binding</keyword>
<dbReference type="EMBL" id="QRPN01000019">
    <property type="protein sequence ID" value="RHM16202.1"/>
    <property type="molecule type" value="Genomic_DNA"/>
</dbReference>
<dbReference type="Proteomes" id="UP000285305">
    <property type="component" value="Unassembled WGS sequence"/>
</dbReference>
<evidence type="ECO:0000259" key="1">
    <source>
        <dbReference type="Pfam" id="PF13304"/>
    </source>
</evidence>
<dbReference type="Proteomes" id="UP000431177">
    <property type="component" value="Unassembled WGS sequence"/>
</dbReference>
<dbReference type="Pfam" id="PF13304">
    <property type="entry name" value="AAA_21"/>
    <property type="match status" value="1"/>
</dbReference>
<protein>
    <submittedName>
        <fullName evidence="4">ATP-binding protein</fullName>
    </submittedName>
</protein>
<comment type="caution">
    <text evidence="4">The sequence shown here is derived from an EMBL/GenBank/DDBJ whole genome shotgun (WGS) entry which is preliminary data.</text>
</comment>